<dbReference type="InParanoid" id="A0A2P5B008"/>
<evidence type="ECO:0000313" key="3">
    <source>
        <dbReference type="EMBL" id="PON42147.1"/>
    </source>
</evidence>
<dbReference type="PANTHER" id="PTHR11206">
    <property type="entry name" value="MULTIDRUG RESISTANCE PROTEIN"/>
    <property type="match status" value="1"/>
</dbReference>
<reference evidence="4" key="1">
    <citation type="submission" date="2016-06" db="EMBL/GenBank/DDBJ databases">
        <title>Parallel loss of symbiosis genes in relatives of nitrogen-fixing non-legume Parasponia.</title>
        <authorList>
            <person name="Van Velzen R."/>
            <person name="Holmer R."/>
            <person name="Bu F."/>
            <person name="Rutten L."/>
            <person name="Van Zeijl A."/>
            <person name="Liu W."/>
            <person name="Santuari L."/>
            <person name="Cao Q."/>
            <person name="Sharma T."/>
            <person name="Shen D."/>
            <person name="Roswanjaya Y."/>
            <person name="Wardhani T."/>
            <person name="Kalhor M.S."/>
            <person name="Jansen J."/>
            <person name="Van den Hoogen J."/>
            <person name="Gungor B."/>
            <person name="Hartog M."/>
            <person name="Hontelez J."/>
            <person name="Verver J."/>
            <person name="Yang W.-C."/>
            <person name="Schijlen E."/>
            <person name="Repin R."/>
            <person name="Schilthuizen M."/>
            <person name="Schranz E."/>
            <person name="Heidstra R."/>
            <person name="Miyata K."/>
            <person name="Fedorova E."/>
            <person name="Kohlen W."/>
            <person name="Bisseling T."/>
            <person name="Smit S."/>
            <person name="Geurts R."/>
        </authorList>
    </citation>
    <scope>NUCLEOTIDE SEQUENCE [LARGE SCALE GENOMIC DNA]</scope>
    <source>
        <strain evidence="4">cv. RG33-2</strain>
    </source>
</reference>
<keyword evidence="2" id="KW-0472">Membrane</keyword>
<feature type="transmembrane region" description="Helical" evidence="2">
    <location>
        <begin position="151"/>
        <end position="170"/>
    </location>
</feature>
<dbReference type="GO" id="GO:0042910">
    <property type="term" value="F:xenobiotic transmembrane transporter activity"/>
    <property type="evidence" value="ECO:0007669"/>
    <property type="project" value="InterPro"/>
</dbReference>
<accession>A0A2P5B008</accession>
<dbReference type="GO" id="GO:0015297">
    <property type="term" value="F:antiporter activity"/>
    <property type="evidence" value="ECO:0007669"/>
    <property type="project" value="InterPro"/>
</dbReference>
<sequence length="332" mass="35262">MTSLKYASFELLVFLSGFLPIAKLETSVLSICLTTTTYYIPYGIDAAVSTRVSNKLGAGNSEAAKLAVAVAVVLGVAEAVIGSTALFCKRNVLGYVYSNEKEGGGVCQKDGVARGSGWQNIGACVNLGAYYLVGIPVAALLGFVFKLRGEGLWIGIVTGTTLQAILLLLITTFTDWKKQVVAGGEGKAQRDLEDEDDEQMVEAAAHVDLAVAALEVEDQEEDDDMQMAEAVHVDPEVAAHTDLAAALVVADDVKMVVELGVLAAAAEGHTDRQVAVEAQKGLVVVEDGGGEALLLSLKLCCELILQEENDVLSAKQEQDFGYNKKSWYKIDK</sequence>
<organism evidence="3 4">
    <name type="scientific">Trema orientale</name>
    <name type="common">Charcoal tree</name>
    <name type="synonym">Celtis orientalis</name>
    <dbReference type="NCBI Taxonomy" id="63057"/>
    <lineage>
        <taxon>Eukaryota</taxon>
        <taxon>Viridiplantae</taxon>
        <taxon>Streptophyta</taxon>
        <taxon>Embryophyta</taxon>
        <taxon>Tracheophyta</taxon>
        <taxon>Spermatophyta</taxon>
        <taxon>Magnoliopsida</taxon>
        <taxon>eudicotyledons</taxon>
        <taxon>Gunneridae</taxon>
        <taxon>Pentapetalae</taxon>
        <taxon>rosids</taxon>
        <taxon>fabids</taxon>
        <taxon>Rosales</taxon>
        <taxon>Cannabaceae</taxon>
        <taxon>Trema</taxon>
    </lineage>
</organism>
<evidence type="ECO:0000256" key="1">
    <source>
        <dbReference type="ARBA" id="ARBA00010199"/>
    </source>
</evidence>
<dbReference type="Proteomes" id="UP000237000">
    <property type="component" value="Unassembled WGS sequence"/>
</dbReference>
<dbReference type="Pfam" id="PF01554">
    <property type="entry name" value="MatE"/>
    <property type="match status" value="1"/>
</dbReference>
<evidence type="ECO:0000313" key="4">
    <source>
        <dbReference type="Proteomes" id="UP000237000"/>
    </source>
</evidence>
<comment type="similarity">
    <text evidence="1">Belongs to the multi antimicrobial extrusion (MATE) (TC 2.A.66.1) family.</text>
</comment>
<keyword evidence="2" id="KW-0812">Transmembrane</keyword>
<dbReference type="EMBL" id="JXTC01000643">
    <property type="protein sequence ID" value="PON42147.1"/>
    <property type="molecule type" value="Genomic_DNA"/>
</dbReference>
<evidence type="ECO:0000256" key="2">
    <source>
        <dbReference type="SAM" id="Phobius"/>
    </source>
</evidence>
<dbReference type="GO" id="GO:0016020">
    <property type="term" value="C:membrane"/>
    <property type="evidence" value="ECO:0007669"/>
    <property type="project" value="InterPro"/>
</dbReference>
<feature type="transmembrane region" description="Helical" evidence="2">
    <location>
        <begin position="124"/>
        <end position="145"/>
    </location>
</feature>
<keyword evidence="2" id="KW-1133">Transmembrane helix</keyword>
<feature type="transmembrane region" description="Helical" evidence="2">
    <location>
        <begin position="66"/>
        <end position="88"/>
    </location>
</feature>
<dbReference type="AlphaFoldDB" id="A0A2P5B008"/>
<dbReference type="STRING" id="63057.A0A2P5B008"/>
<comment type="caution">
    <text evidence="3">The sequence shown here is derived from an EMBL/GenBank/DDBJ whole genome shotgun (WGS) entry which is preliminary data.</text>
</comment>
<dbReference type="OrthoDB" id="2126698at2759"/>
<keyword evidence="4" id="KW-1185">Reference proteome</keyword>
<name>A0A2P5B008_TREOI</name>
<proteinExistence type="inferred from homology"/>
<gene>
    <name evidence="3" type="ORF">TorRG33x02_336480</name>
</gene>
<protein>
    <submittedName>
        <fullName evidence="3">Multi antimicrobial extrusion protein</fullName>
    </submittedName>
</protein>
<dbReference type="InterPro" id="IPR002528">
    <property type="entry name" value="MATE_fam"/>
</dbReference>